<feature type="transmembrane region" description="Helical" evidence="2">
    <location>
        <begin position="296"/>
        <end position="315"/>
    </location>
</feature>
<feature type="transmembrane region" description="Helical" evidence="2">
    <location>
        <begin position="21"/>
        <end position="38"/>
    </location>
</feature>
<feature type="coiled-coil region" evidence="1">
    <location>
        <begin position="47"/>
        <end position="74"/>
    </location>
</feature>
<feature type="transmembrane region" description="Helical" evidence="2">
    <location>
        <begin position="173"/>
        <end position="195"/>
    </location>
</feature>
<keyword evidence="1" id="KW-0175">Coiled coil</keyword>
<dbReference type="Proteomes" id="UP000564536">
    <property type="component" value="Unassembled WGS sequence"/>
</dbReference>
<dbReference type="AlphaFoldDB" id="A0A841ZB36"/>
<dbReference type="InterPro" id="IPR037272">
    <property type="entry name" value="SNS_sf"/>
</dbReference>
<proteinExistence type="predicted"/>
<feature type="transmembrane region" description="Helical" evidence="2">
    <location>
        <begin position="351"/>
        <end position="370"/>
    </location>
</feature>
<protein>
    <submittedName>
        <fullName evidence="3">Uncharacterized protein</fullName>
    </submittedName>
</protein>
<keyword evidence="2" id="KW-0812">Transmembrane</keyword>
<dbReference type="RefSeq" id="WP_185427545.1">
    <property type="nucleotide sequence ID" value="NZ_JAARRL010000040.1"/>
</dbReference>
<evidence type="ECO:0000313" key="3">
    <source>
        <dbReference type="EMBL" id="MBC1502069.1"/>
    </source>
</evidence>
<reference evidence="3 4" key="1">
    <citation type="submission" date="2020-03" db="EMBL/GenBank/DDBJ databases">
        <title>Soil Listeria distribution.</title>
        <authorList>
            <person name="Liao J."/>
            <person name="Wiedmann M."/>
        </authorList>
    </citation>
    <scope>NUCLEOTIDE SEQUENCE [LARGE SCALE GENOMIC DNA]</scope>
    <source>
        <strain evidence="3 4">FSL L7-1523</strain>
    </source>
</reference>
<keyword evidence="2" id="KW-0472">Membrane</keyword>
<sequence length="387" mass="43711">MRQQKLYYKKFYKNKGNWIPIFVFVLAILLVLIMNTRVGEDRNLAGMEKKEIALNKVALTLNEQREKSAQTEKEQADYNEGKELSKARIAKQQRIVDLYDNESWSEAYKIKINLIKESYGLYTGDTPDSPELRESIYRQIAIYTKLAELDIKSDQEDMETQGTTFLYRILANFFPVLFVIILCFTLNTVFTDRFYNNIDRSLLLPQKNVTGTYQRLLFGILVAFALYVMTCLIAYLPASVISGAGSFEYPIVINTNAGITTEPVGSLIVQVIVLQFLAIIIAVLMIDLVSKLFKRLMPTLFISLLILIAPVLAVGKMEPMSQWAHLLPGTYFNATAVVDNSLAILCDNGNISFINGVTTLGVMLFVLLILDFGIDGYHSRAVTLNTK</sequence>
<gene>
    <name evidence="3" type="ORF">HB943_15815</name>
</gene>
<evidence type="ECO:0000256" key="1">
    <source>
        <dbReference type="SAM" id="Coils"/>
    </source>
</evidence>
<accession>A0A841ZB36</accession>
<feature type="transmembrane region" description="Helical" evidence="2">
    <location>
        <begin position="267"/>
        <end position="289"/>
    </location>
</feature>
<dbReference type="EMBL" id="JAARRL010000040">
    <property type="protein sequence ID" value="MBC1502069.1"/>
    <property type="molecule type" value="Genomic_DNA"/>
</dbReference>
<feature type="transmembrane region" description="Helical" evidence="2">
    <location>
        <begin position="216"/>
        <end position="236"/>
    </location>
</feature>
<dbReference type="SUPFAM" id="SSF161070">
    <property type="entry name" value="SNF-like"/>
    <property type="match status" value="1"/>
</dbReference>
<keyword evidence="2" id="KW-1133">Transmembrane helix</keyword>
<name>A0A841ZB36_9LIST</name>
<evidence type="ECO:0000313" key="4">
    <source>
        <dbReference type="Proteomes" id="UP000564536"/>
    </source>
</evidence>
<organism evidence="3 4">
    <name type="scientific">Listeria weihenstephanensis</name>
    <dbReference type="NCBI Taxonomy" id="1006155"/>
    <lineage>
        <taxon>Bacteria</taxon>
        <taxon>Bacillati</taxon>
        <taxon>Bacillota</taxon>
        <taxon>Bacilli</taxon>
        <taxon>Bacillales</taxon>
        <taxon>Listeriaceae</taxon>
        <taxon>Listeria</taxon>
    </lineage>
</organism>
<comment type="caution">
    <text evidence="3">The sequence shown here is derived from an EMBL/GenBank/DDBJ whole genome shotgun (WGS) entry which is preliminary data.</text>
</comment>
<evidence type="ECO:0000256" key="2">
    <source>
        <dbReference type="SAM" id="Phobius"/>
    </source>
</evidence>